<protein>
    <recommendedName>
        <fullName evidence="3">XRE family transcriptional regulator</fullName>
    </recommendedName>
</protein>
<evidence type="ECO:0008006" key="3">
    <source>
        <dbReference type="Google" id="ProtNLM"/>
    </source>
</evidence>
<evidence type="ECO:0000313" key="2">
    <source>
        <dbReference type="Proteomes" id="UP001171111"/>
    </source>
</evidence>
<dbReference type="EMBL" id="JAULJQ010000010">
    <property type="protein sequence ID" value="MDO2409999.1"/>
    <property type="molecule type" value="Genomic_DNA"/>
</dbReference>
<organism evidence="1 2">
    <name type="scientific">Campylobacter magnus</name>
    <dbReference type="NCBI Taxonomy" id="3026462"/>
    <lineage>
        <taxon>Bacteria</taxon>
        <taxon>Pseudomonadati</taxon>
        <taxon>Campylobacterota</taxon>
        <taxon>Epsilonproteobacteria</taxon>
        <taxon>Campylobacterales</taxon>
        <taxon>Campylobacteraceae</taxon>
        <taxon>Campylobacter</taxon>
    </lineage>
</organism>
<gene>
    <name evidence="1" type="ORF">Q2362_07870</name>
</gene>
<proteinExistence type="predicted"/>
<comment type="caution">
    <text evidence="1">The sequence shown here is derived from an EMBL/GenBank/DDBJ whole genome shotgun (WGS) entry which is preliminary data.</text>
</comment>
<dbReference type="Proteomes" id="UP001171111">
    <property type="component" value="Unassembled WGS sequence"/>
</dbReference>
<evidence type="ECO:0000313" key="1">
    <source>
        <dbReference type="EMBL" id="MDO2409999.1"/>
    </source>
</evidence>
<keyword evidence="2" id="KW-1185">Reference proteome</keyword>
<dbReference type="RefSeq" id="WP_279060918.1">
    <property type="nucleotide sequence ID" value="NZ_JAULJQ010000010.1"/>
</dbReference>
<name>A0ABT8T8C6_9BACT</name>
<accession>A0ABT8T8C6</accession>
<reference evidence="1 2" key="1">
    <citation type="submission" date="2023-06" db="EMBL/GenBank/DDBJ databases">
        <title>Campylobacter magnum sp. nov., isolated from cecal contents of domestic pigs (Sus scrofa domesticus).</title>
        <authorList>
            <person name="Papic B."/>
            <person name="Gruntar I."/>
        </authorList>
    </citation>
    <scope>NUCLEOTIDE SEQUENCE [LARGE SCALE GENOMIC DNA]</scope>
    <source>
        <strain evidence="2">34484-21</strain>
    </source>
</reference>
<sequence length="102" mass="12276">MLVDFEELEERIKDILATEEKSTKIIDIAEALEISPRLYYKLKNQNRDKLVLRILNFLAKKYLPINLILFDQTNKKVQKELRKYPMIKNIQENLENINKEKK</sequence>